<dbReference type="PANTHER" id="PTHR22916:SF67">
    <property type="entry name" value="COLANIC ACID BIOSYNTHESIS GLYCOSYL TRANSFERASE WCAE-RELATED"/>
    <property type="match status" value="1"/>
</dbReference>
<dbReference type="SUPFAM" id="SSF53448">
    <property type="entry name" value="Nucleotide-diphospho-sugar transferases"/>
    <property type="match status" value="1"/>
</dbReference>
<dbReference type="PANTHER" id="PTHR22916">
    <property type="entry name" value="GLYCOSYLTRANSFERASE"/>
    <property type="match status" value="1"/>
</dbReference>
<name>A0A2U2X4W3_9FLAO</name>
<comment type="caution">
    <text evidence="2">The sequence shown here is derived from an EMBL/GenBank/DDBJ whole genome shotgun (WGS) entry which is preliminary data.</text>
</comment>
<dbReference type="OrthoDB" id="9788101at2"/>
<dbReference type="EMBL" id="QFRI01000002">
    <property type="protein sequence ID" value="PWH82810.1"/>
    <property type="molecule type" value="Genomic_DNA"/>
</dbReference>
<dbReference type="InterPro" id="IPR029044">
    <property type="entry name" value="Nucleotide-diphossugar_trans"/>
</dbReference>
<accession>A0A2U2X4W3</accession>
<dbReference type="Gene3D" id="3.90.550.10">
    <property type="entry name" value="Spore Coat Polysaccharide Biosynthesis Protein SpsA, Chain A"/>
    <property type="match status" value="1"/>
</dbReference>
<dbReference type="Proteomes" id="UP000245375">
    <property type="component" value="Unassembled WGS sequence"/>
</dbReference>
<evidence type="ECO:0000313" key="3">
    <source>
        <dbReference type="Proteomes" id="UP000245375"/>
    </source>
</evidence>
<reference evidence="3" key="3">
    <citation type="submission" date="2018-05" db="EMBL/GenBank/DDBJ databases">
        <authorList>
            <person name="Lu D."/>
        </authorList>
    </citation>
    <scope>NUCLEOTIDE SEQUENCE [LARGE SCALE GENOMIC DNA]</scope>
    <source>
        <strain evidence="3">ZY111</strain>
    </source>
</reference>
<organism evidence="2 3">
    <name type="scientific">Algibacter marinivivus</name>
    <dbReference type="NCBI Taxonomy" id="2100723"/>
    <lineage>
        <taxon>Bacteria</taxon>
        <taxon>Pseudomonadati</taxon>
        <taxon>Bacteroidota</taxon>
        <taxon>Flavobacteriia</taxon>
        <taxon>Flavobacteriales</taxon>
        <taxon>Flavobacteriaceae</taxon>
        <taxon>Algibacter</taxon>
    </lineage>
</organism>
<dbReference type="RefSeq" id="WP_109353165.1">
    <property type="nucleotide sequence ID" value="NZ_QFRI01000002.1"/>
</dbReference>
<dbReference type="InterPro" id="IPR001173">
    <property type="entry name" value="Glyco_trans_2-like"/>
</dbReference>
<keyword evidence="2" id="KW-0808">Transferase</keyword>
<sequence length="259" mass="30230">MMLISIITINYNDKLGLERTIRSVQNQTYSNFEFIVIDGGSSDGSKEIIELNTEKLDFWVSEPDNGIYHAMNKGIKVAKGEYLYFLNSGDHFDNYNALEKINAHLTEKDVVYFDIKVVEKKGVRIKKCPKQLSFQFLHQDLPAHQATFIKKSLFESLGYYDENLKIVSDWKFLILAICKHQASYKYIEDVFSIYYADGLSSKEESQSLIKFEREQVLNAEFSAFFVDVKERYKLERNLRNLRKSKTIKLLVKLGLIHEF</sequence>
<proteinExistence type="predicted"/>
<feature type="domain" description="Glycosyltransferase 2-like" evidence="1">
    <location>
        <begin position="5"/>
        <end position="141"/>
    </location>
</feature>
<dbReference type="Pfam" id="PF00535">
    <property type="entry name" value="Glycos_transf_2"/>
    <property type="match status" value="1"/>
</dbReference>
<protein>
    <submittedName>
        <fullName evidence="2">Glycosyltransferase</fullName>
    </submittedName>
</protein>
<dbReference type="GO" id="GO:0016758">
    <property type="term" value="F:hexosyltransferase activity"/>
    <property type="evidence" value="ECO:0007669"/>
    <property type="project" value="UniProtKB-ARBA"/>
</dbReference>
<dbReference type="CDD" id="cd06433">
    <property type="entry name" value="GT_2_WfgS_like"/>
    <property type="match status" value="1"/>
</dbReference>
<gene>
    <name evidence="2" type="ORF">DIS18_11315</name>
</gene>
<reference evidence="2 3" key="1">
    <citation type="submission" date="2018-05" db="EMBL/GenBank/DDBJ databases">
        <title>Algibacter marinivivus sp. nov., isolated from sample around a algae.</title>
        <authorList>
            <person name="Zhong X."/>
        </authorList>
    </citation>
    <scope>NUCLEOTIDE SEQUENCE [LARGE SCALE GENOMIC DNA]</scope>
    <source>
        <strain evidence="2 3">ZY111</strain>
    </source>
</reference>
<reference evidence="3" key="2">
    <citation type="submission" date="2018-05" db="EMBL/GenBank/DDBJ databases">
        <title>Algibacter marinivivus sp. nov., isolated from sample around a algae.</title>
        <authorList>
            <person name="Lu D."/>
        </authorList>
    </citation>
    <scope>NUCLEOTIDE SEQUENCE [LARGE SCALE GENOMIC DNA]</scope>
    <source>
        <strain evidence="3">ZY111</strain>
    </source>
</reference>
<evidence type="ECO:0000259" key="1">
    <source>
        <dbReference type="Pfam" id="PF00535"/>
    </source>
</evidence>
<keyword evidence="3" id="KW-1185">Reference proteome</keyword>
<evidence type="ECO:0000313" key="2">
    <source>
        <dbReference type="EMBL" id="PWH82810.1"/>
    </source>
</evidence>
<dbReference type="AlphaFoldDB" id="A0A2U2X4W3"/>